<keyword evidence="6 8" id="KW-0472">Membrane</keyword>
<dbReference type="Pfam" id="PF04239">
    <property type="entry name" value="DUF421"/>
    <property type="match status" value="1"/>
</dbReference>
<evidence type="ECO:0000256" key="8">
    <source>
        <dbReference type="SAM" id="Phobius"/>
    </source>
</evidence>
<comment type="similarity">
    <text evidence="2">Belongs to the UPF0702 family.</text>
</comment>
<protein>
    <submittedName>
        <fullName evidence="10">YetF domain-containing protein</fullName>
    </submittedName>
</protein>
<proteinExistence type="inferred from homology"/>
<gene>
    <name evidence="10" type="ORF">ABDK96_08530</name>
</gene>
<organism evidence="10 11">
    <name type="scientific">Citricoccus nitrophenolicus</name>
    <dbReference type="NCBI Taxonomy" id="863575"/>
    <lineage>
        <taxon>Bacteria</taxon>
        <taxon>Bacillati</taxon>
        <taxon>Actinomycetota</taxon>
        <taxon>Actinomycetes</taxon>
        <taxon>Micrococcales</taxon>
        <taxon>Micrococcaceae</taxon>
        <taxon>Citricoccus</taxon>
    </lineage>
</organism>
<evidence type="ECO:0000256" key="7">
    <source>
        <dbReference type="SAM" id="MobiDB-lite"/>
    </source>
</evidence>
<dbReference type="RefSeq" id="WP_347920383.1">
    <property type="nucleotide sequence ID" value="NZ_JBDXMX010000003.1"/>
</dbReference>
<accession>A0ABV0IJM8</accession>
<comment type="subcellular location">
    <subcellularLocation>
        <location evidence="1">Cell membrane</location>
        <topology evidence="1">Multi-pass membrane protein</topology>
    </subcellularLocation>
</comment>
<feature type="transmembrane region" description="Helical" evidence="8">
    <location>
        <begin position="17"/>
        <end position="36"/>
    </location>
</feature>
<feature type="transmembrane region" description="Helical" evidence="8">
    <location>
        <begin position="48"/>
        <end position="66"/>
    </location>
</feature>
<evidence type="ECO:0000256" key="5">
    <source>
        <dbReference type="ARBA" id="ARBA00022989"/>
    </source>
</evidence>
<evidence type="ECO:0000256" key="4">
    <source>
        <dbReference type="ARBA" id="ARBA00022692"/>
    </source>
</evidence>
<keyword evidence="5 8" id="KW-1133">Transmembrane helix</keyword>
<feature type="transmembrane region" description="Helical" evidence="8">
    <location>
        <begin position="72"/>
        <end position="93"/>
    </location>
</feature>
<feature type="domain" description="YetF C-terminal" evidence="9">
    <location>
        <begin position="93"/>
        <end position="161"/>
    </location>
</feature>
<evidence type="ECO:0000256" key="6">
    <source>
        <dbReference type="ARBA" id="ARBA00023136"/>
    </source>
</evidence>
<dbReference type="EMBL" id="JBDXMX010000003">
    <property type="protein sequence ID" value="MEO9247722.1"/>
    <property type="molecule type" value="Genomic_DNA"/>
</dbReference>
<dbReference type="PANTHER" id="PTHR34582">
    <property type="entry name" value="UPF0702 TRANSMEMBRANE PROTEIN YCAP"/>
    <property type="match status" value="1"/>
</dbReference>
<sequence length="187" mass="20556">MPDWSELLPLSLPVGELLSRGTLTFLGLTLLLRIVGRREAGGLGMTDLLVIVLIADAASAGLTGDAQTLGDGAVLVGTILAWSLLLDAAAYRWPRFAKLYKARPKPPVDRGRLNRRTMRREFMEEAEVMSQLRLHGIEDLRKVRRAHIEPNGLISIIPYEDTEIGETPEPPASWGRLPRVSTGQAVN</sequence>
<keyword evidence="4 8" id="KW-0812">Transmembrane</keyword>
<evidence type="ECO:0000259" key="9">
    <source>
        <dbReference type="Pfam" id="PF04239"/>
    </source>
</evidence>
<dbReference type="PANTHER" id="PTHR34582:SF6">
    <property type="entry name" value="UPF0702 TRANSMEMBRANE PROTEIN YCAP"/>
    <property type="match status" value="1"/>
</dbReference>
<name>A0ABV0IJM8_9MICC</name>
<keyword evidence="11" id="KW-1185">Reference proteome</keyword>
<evidence type="ECO:0000313" key="10">
    <source>
        <dbReference type="EMBL" id="MEO9247722.1"/>
    </source>
</evidence>
<evidence type="ECO:0000256" key="1">
    <source>
        <dbReference type="ARBA" id="ARBA00004651"/>
    </source>
</evidence>
<feature type="region of interest" description="Disordered" evidence="7">
    <location>
        <begin position="165"/>
        <end position="187"/>
    </location>
</feature>
<dbReference type="InterPro" id="IPR023090">
    <property type="entry name" value="UPF0702_alpha/beta_dom_sf"/>
</dbReference>
<dbReference type="InterPro" id="IPR007353">
    <property type="entry name" value="DUF421"/>
</dbReference>
<keyword evidence="3" id="KW-1003">Cell membrane</keyword>
<dbReference type="Gene3D" id="3.30.240.20">
    <property type="entry name" value="bsu07140 like domains"/>
    <property type="match status" value="1"/>
</dbReference>
<evidence type="ECO:0000313" key="11">
    <source>
        <dbReference type="Proteomes" id="UP001484097"/>
    </source>
</evidence>
<dbReference type="Proteomes" id="UP001484097">
    <property type="component" value="Unassembled WGS sequence"/>
</dbReference>
<evidence type="ECO:0000256" key="2">
    <source>
        <dbReference type="ARBA" id="ARBA00006448"/>
    </source>
</evidence>
<comment type="caution">
    <text evidence="10">The sequence shown here is derived from an EMBL/GenBank/DDBJ whole genome shotgun (WGS) entry which is preliminary data.</text>
</comment>
<evidence type="ECO:0000256" key="3">
    <source>
        <dbReference type="ARBA" id="ARBA00022475"/>
    </source>
</evidence>
<reference evidence="10 11" key="1">
    <citation type="submission" date="2024-05" db="EMBL/GenBank/DDBJ databases">
        <authorList>
            <person name="Yi C."/>
        </authorList>
    </citation>
    <scope>NUCLEOTIDE SEQUENCE [LARGE SCALE GENOMIC DNA]</scope>
    <source>
        <strain evidence="10 11">XS13</strain>
    </source>
</reference>